<evidence type="ECO:0000256" key="6">
    <source>
        <dbReference type="PROSITE-ProRule" id="PRU01362"/>
    </source>
</evidence>
<dbReference type="PROSITE" id="PS52018">
    <property type="entry name" value="DART"/>
    <property type="match status" value="1"/>
</dbReference>
<keyword evidence="5 6" id="KW-0238">DNA-binding</keyword>
<evidence type="ECO:0000256" key="3">
    <source>
        <dbReference type="ARBA" id="ARBA00022679"/>
    </source>
</evidence>
<dbReference type="AlphaFoldDB" id="A0A841ASH8"/>
<comment type="caution">
    <text evidence="8">The sequence shown here is derived from an EMBL/GenBank/DDBJ whole genome shotgun (WGS) entry which is preliminary data.</text>
</comment>
<evidence type="ECO:0000256" key="1">
    <source>
        <dbReference type="ARBA" id="ARBA00022649"/>
    </source>
</evidence>
<dbReference type="InterPro" id="IPR029494">
    <property type="entry name" value="DarT"/>
</dbReference>
<keyword evidence="3" id="KW-0808">Transferase</keyword>
<keyword evidence="4" id="KW-0548">Nucleotidyltransferase</keyword>
<accession>A0A841ASH8</accession>
<reference evidence="8 9" key="1">
    <citation type="submission" date="2020-08" db="EMBL/GenBank/DDBJ databases">
        <title>Sequencing the genomes of 1000 actinobacteria strains.</title>
        <authorList>
            <person name="Klenk H.-P."/>
        </authorList>
    </citation>
    <scope>NUCLEOTIDE SEQUENCE [LARGE SCALE GENOMIC DNA]</scope>
    <source>
        <strain evidence="8 9">DSM 105784</strain>
    </source>
</reference>
<name>A0A841ASH8_9MICO</name>
<evidence type="ECO:0000259" key="7">
    <source>
        <dbReference type="PROSITE" id="PS52018"/>
    </source>
</evidence>
<evidence type="ECO:0000256" key="5">
    <source>
        <dbReference type="ARBA" id="ARBA00023125"/>
    </source>
</evidence>
<dbReference type="RefSeq" id="WP_184239515.1">
    <property type="nucleotide sequence ID" value="NZ_JACHMJ010000001.1"/>
</dbReference>
<dbReference type="EMBL" id="JACHMJ010000001">
    <property type="protein sequence ID" value="MBB5844902.1"/>
    <property type="molecule type" value="Genomic_DNA"/>
</dbReference>
<comment type="caution">
    <text evidence="6">Lacks conserved residue(s) required for the propagation of feature annotation.</text>
</comment>
<dbReference type="Pfam" id="PF14487">
    <property type="entry name" value="DarT"/>
    <property type="match status" value="1"/>
</dbReference>
<dbReference type="GO" id="GO:0016779">
    <property type="term" value="F:nucleotidyltransferase activity"/>
    <property type="evidence" value="ECO:0007669"/>
    <property type="project" value="UniProtKB-KW"/>
</dbReference>
<proteinExistence type="inferred from homology"/>
<feature type="domain" description="DarT" evidence="7">
    <location>
        <begin position="18"/>
        <end position="221"/>
    </location>
</feature>
<dbReference type="GO" id="GO:0003677">
    <property type="term" value="F:DNA binding"/>
    <property type="evidence" value="ECO:0007669"/>
    <property type="project" value="UniProtKB-UniRule"/>
</dbReference>
<dbReference type="GO" id="GO:0016757">
    <property type="term" value="F:glycosyltransferase activity"/>
    <property type="evidence" value="ECO:0007669"/>
    <property type="project" value="UniProtKB-KW"/>
</dbReference>
<evidence type="ECO:0000313" key="8">
    <source>
        <dbReference type="EMBL" id="MBB5844902.1"/>
    </source>
</evidence>
<protein>
    <recommendedName>
        <fullName evidence="7">DarT domain-containing protein</fullName>
    </recommendedName>
</protein>
<dbReference type="Proteomes" id="UP000536685">
    <property type="component" value="Unassembled WGS sequence"/>
</dbReference>
<organism evidence="8 9">
    <name type="scientific">Conyzicola lurida</name>
    <dbReference type="NCBI Taxonomy" id="1172621"/>
    <lineage>
        <taxon>Bacteria</taxon>
        <taxon>Bacillati</taxon>
        <taxon>Actinomycetota</taxon>
        <taxon>Actinomycetes</taxon>
        <taxon>Micrococcales</taxon>
        <taxon>Microbacteriaceae</taxon>
        <taxon>Conyzicola</taxon>
    </lineage>
</organism>
<keyword evidence="2" id="KW-0328">Glycosyltransferase</keyword>
<comment type="similarity">
    <text evidence="6">Belongs to the DarT ADP-ribosyltransferase family.</text>
</comment>
<gene>
    <name evidence="8" type="ORF">HD599_003225</name>
</gene>
<evidence type="ECO:0000256" key="4">
    <source>
        <dbReference type="ARBA" id="ARBA00022695"/>
    </source>
</evidence>
<keyword evidence="9" id="KW-1185">Reference proteome</keyword>
<evidence type="ECO:0000313" key="9">
    <source>
        <dbReference type="Proteomes" id="UP000536685"/>
    </source>
</evidence>
<evidence type="ECO:0000256" key="2">
    <source>
        <dbReference type="ARBA" id="ARBA00022676"/>
    </source>
</evidence>
<keyword evidence="1 6" id="KW-1277">Toxin-antitoxin system</keyword>
<sequence length="223" mass="24295">MNAAGAAVLASAQQRGITEILHFTTNRGLVGILASEKLLSHDRLEEDEYLENIRLMNSPSRAGDADWTDWVNLSISRVNGRMLKSSKKWHPEDDIWWVVLAFDVEIVGHDDVEFATTNNTYGCALRGSGVDAFDALFAPSVEWGHYGSISRRYQGMPSSLPTDPQAEVLYPVSIGLEHLRALYVAEPGQVDEVAGFLAVFAAASKVDLSGVAVACNPDVFKTA</sequence>